<keyword evidence="5" id="KW-0732">Signal</keyword>
<feature type="non-terminal residue" evidence="12">
    <location>
        <position position="1"/>
    </location>
</feature>
<comment type="similarity">
    <text evidence="10">Belongs to the TonB-dependent receptor family.</text>
</comment>
<feature type="domain" description="TonB-dependent receptor-like beta-barrel" evidence="11">
    <location>
        <begin position="92"/>
        <end position="536"/>
    </location>
</feature>
<keyword evidence="9 10" id="KW-0998">Cell outer membrane</keyword>
<dbReference type="Proteomes" id="UP001197609">
    <property type="component" value="Unassembled WGS sequence"/>
</dbReference>
<evidence type="ECO:0000256" key="8">
    <source>
        <dbReference type="ARBA" id="ARBA00023170"/>
    </source>
</evidence>
<keyword evidence="4 10" id="KW-0812">Transmembrane</keyword>
<keyword evidence="3 10" id="KW-1134">Transmembrane beta strand</keyword>
<name>A0AAJ1AH13_9BACT</name>
<evidence type="ECO:0000313" key="12">
    <source>
        <dbReference type="EMBL" id="MBZ0159184.1"/>
    </source>
</evidence>
<accession>A0AAJ1AH13</accession>
<dbReference type="EMBL" id="JAIOIU010000035">
    <property type="protein sequence ID" value="MBZ0159184.1"/>
    <property type="molecule type" value="Genomic_DNA"/>
</dbReference>
<evidence type="ECO:0000256" key="9">
    <source>
        <dbReference type="ARBA" id="ARBA00023237"/>
    </source>
</evidence>
<dbReference type="InterPro" id="IPR000531">
    <property type="entry name" value="Beta-barrel_TonB"/>
</dbReference>
<evidence type="ECO:0000256" key="5">
    <source>
        <dbReference type="ARBA" id="ARBA00022729"/>
    </source>
</evidence>
<evidence type="ECO:0000256" key="2">
    <source>
        <dbReference type="ARBA" id="ARBA00022448"/>
    </source>
</evidence>
<dbReference type="PROSITE" id="PS52016">
    <property type="entry name" value="TONB_DEPENDENT_REC_3"/>
    <property type="match status" value="1"/>
</dbReference>
<protein>
    <submittedName>
        <fullName evidence="12">TonB-dependent receptor</fullName>
    </submittedName>
</protein>
<dbReference type="AlphaFoldDB" id="A0AAJ1AH13"/>
<dbReference type="PANTHER" id="PTHR30069:SF29">
    <property type="entry name" value="HEMOGLOBIN AND HEMOGLOBIN-HAPTOGLOBIN-BINDING PROTEIN 1-RELATED"/>
    <property type="match status" value="1"/>
</dbReference>
<keyword evidence="7 10" id="KW-0472">Membrane</keyword>
<dbReference type="PANTHER" id="PTHR30069">
    <property type="entry name" value="TONB-DEPENDENT OUTER MEMBRANE RECEPTOR"/>
    <property type="match status" value="1"/>
</dbReference>
<dbReference type="GO" id="GO:0015344">
    <property type="term" value="F:siderophore uptake transmembrane transporter activity"/>
    <property type="evidence" value="ECO:0007669"/>
    <property type="project" value="TreeGrafter"/>
</dbReference>
<evidence type="ECO:0000256" key="1">
    <source>
        <dbReference type="ARBA" id="ARBA00004571"/>
    </source>
</evidence>
<dbReference type="Gene3D" id="2.40.170.20">
    <property type="entry name" value="TonB-dependent receptor, beta-barrel domain"/>
    <property type="match status" value="1"/>
</dbReference>
<dbReference type="GO" id="GO:0044718">
    <property type="term" value="P:siderophore transmembrane transport"/>
    <property type="evidence" value="ECO:0007669"/>
    <property type="project" value="TreeGrafter"/>
</dbReference>
<evidence type="ECO:0000256" key="7">
    <source>
        <dbReference type="ARBA" id="ARBA00023136"/>
    </source>
</evidence>
<dbReference type="Gene3D" id="2.170.130.10">
    <property type="entry name" value="TonB-dependent receptor, plug domain"/>
    <property type="match status" value="1"/>
</dbReference>
<proteinExistence type="inferred from homology"/>
<organism evidence="12 13">
    <name type="scientific">Candidatus Methylomirabilis tolerans</name>
    <dbReference type="NCBI Taxonomy" id="3123416"/>
    <lineage>
        <taxon>Bacteria</taxon>
        <taxon>Candidatus Methylomirabilota</taxon>
        <taxon>Candidatus Methylomirabilia</taxon>
        <taxon>Candidatus Methylomirabilales</taxon>
        <taxon>Candidatus Methylomirabilaceae</taxon>
        <taxon>Candidatus Methylomirabilis</taxon>
    </lineage>
</organism>
<keyword evidence="6" id="KW-0798">TonB box</keyword>
<sequence length="567" mass="62829">ERIEVARGGGSGVWGNYALGGVINIITRRPEARVAQLKVDGGTRNTVDTDLLVSHASGPWGISLEGSFFDTDGYKIVKKSQRGAIDVNADSSHKTFNGRVEYTPSLASSLFLAGTFFREDRGNGTPLQNNETETGYIATGGRLKTADGSDWQLTLFSHMQTFNSTFTSAAVDRNSETPALDQFDVPSTDAGANLQWSKRIFQSHLLTAGTDVRWIDGETNEFFTFNQTLKDFTGRRKAGGEQFLAGAYVQDIFTPAPGWQITVAGRFDSWQSFNASRVQQNKQTGVVTRDNQFSDRDEFAFSPKVALLYHATDQLSLRSSFYKGFRAPTINELFRPFRVRNDITEANENLDPERLIGGEVGMDYSIMRNLLGRLTAFWNEVKDPVVNVTKGIGEGAAMEPCGFVPVGGVCRQRDNLDRTRIRGIEAELEYRPHPSWAFSSSYLYNHTEVLSAPNQPELEGKRIAQVPRHQGTVKVGYTNPALINVSVQGRFIGDQYEDDLNSLKLGDYVVVDLMLWRSIPLPKLSAGEVFLAVENLFDRDYEVAKTADGIVTTGTPLLVHGGVRVRF</sequence>
<dbReference type="InterPro" id="IPR039426">
    <property type="entry name" value="TonB-dep_rcpt-like"/>
</dbReference>
<dbReference type="CDD" id="cd01347">
    <property type="entry name" value="ligand_gated_channel"/>
    <property type="match status" value="1"/>
</dbReference>
<evidence type="ECO:0000256" key="4">
    <source>
        <dbReference type="ARBA" id="ARBA00022692"/>
    </source>
</evidence>
<evidence type="ECO:0000313" key="13">
    <source>
        <dbReference type="Proteomes" id="UP001197609"/>
    </source>
</evidence>
<evidence type="ECO:0000256" key="10">
    <source>
        <dbReference type="PROSITE-ProRule" id="PRU01360"/>
    </source>
</evidence>
<dbReference type="Pfam" id="PF00593">
    <property type="entry name" value="TonB_dep_Rec_b-barrel"/>
    <property type="match status" value="1"/>
</dbReference>
<reference evidence="12 13" key="1">
    <citation type="journal article" date="2021" name="bioRxiv">
        <title>Unraveling nitrogen, sulfur and carbon metabolic pathways and microbial community transcriptional responses to substrate deprivation and toxicity stresses in a bioreactor mimicking anoxic brackish coastal sediment conditions.</title>
        <authorList>
            <person name="Martins P.D."/>
            <person name="Echeveste M.J."/>
            <person name="Arshad A."/>
            <person name="Kurth J."/>
            <person name="Ouboter H."/>
            <person name="Jetten M.S.M."/>
            <person name="Welte C.U."/>
        </authorList>
    </citation>
    <scope>NUCLEOTIDE SEQUENCE [LARGE SCALE GENOMIC DNA]</scope>
    <source>
        <strain evidence="12">MAG_38</strain>
    </source>
</reference>
<gene>
    <name evidence="12" type="ORF">K8G79_03455</name>
</gene>
<comment type="caution">
    <text evidence="12">The sequence shown here is derived from an EMBL/GenBank/DDBJ whole genome shotgun (WGS) entry which is preliminary data.</text>
</comment>
<comment type="subcellular location">
    <subcellularLocation>
        <location evidence="1 10">Cell outer membrane</location>
        <topology evidence="1 10">Multi-pass membrane protein</topology>
    </subcellularLocation>
</comment>
<evidence type="ECO:0000256" key="6">
    <source>
        <dbReference type="ARBA" id="ARBA00023077"/>
    </source>
</evidence>
<dbReference type="GO" id="GO:0009279">
    <property type="term" value="C:cell outer membrane"/>
    <property type="evidence" value="ECO:0007669"/>
    <property type="project" value="UniProtKB-SubCell"/>
</dbReference>
<evidence type="ECO:0000259" key="11">
    <source>
        <dbReference type="Pfam" id="PF00593"/>
    </source>
</evidence>
<evidence type="ECO:0000256" key="3">
    <source>
        <dbReference type="ARBA" id="ARBA00022452"/>
    </source>
</evidence>
<keyword evidence="2 10" id="KW-0813">Transport</keyword>
<keyword evidence="8 12" id="KW-0675">Receptor</keyword>
<dbReference type="InterPro" id="IPR037066">
    <property type="entry name" value="Plug_dom_sf"/>
</dbReference>
<dbReference type="SUPFAM" id="SSF56935">
    <property type="entry name" value="Porins"/>
    <property type="match status" value="1"/>
</dbReference>
<dbReference type="InterPro" id="IPR036942">
    <property type="entry name" value="Beta-barrel_TonB_sf"/>
</dbReference>